<evidence type="ECO:0000256" key="5">
    <source>
        <dbReference type="ARBA" id="ARBA00022691"/>
    </source>
</evidence>
<dbReference type="HAMAP" id="MF_01877">
    <property type="entry name" value="16SrRNA_methyltr_I"/>
    <property type="match status" value="1"/>
</dbReference>
<evidence type="ECO:0000256" key="6">
    <source>
        <dbReference type="HAMAP-Rule" id="MF_01877"/>
    </source>
</evidence>
<dbReference type="PANTHER" id="PTHR46111:SF1">
    <property type="entry name" value="RIBOSOMAL RNA SMALL SUBUNIT METHYLTRANSFERASE I"/>
    <property type="match status" value="1"/>
</dbReference>
<evidence type="ECO:0000256" key="3">
    <source>
        <dbReference type="ARBA" id="ARBA00022603"/>
    </source>
</evidence>
<dbReference type="STRING" id="1969733.B5V00_03985"/>
<proteinExistence type="inferred from homology"/>
<dbReference type="FunFam" id="3.40.1010.10:FF:000002">
    <property type="entry name" value="Ribosomal RNA small subunit methyltransferase I"/>
    <property type="match status" value="1"/>
</dbReference>
<comment type="catalytic activity">
    <reaction evidence="6">
        <text>cytidine(1402) in 16S rRNA + S-adenosyl-L-methionine = 2'-O-methylcytidine(1402) in 16S rRNA + S-adenosyl-L-homocysteine + H(+)</text>
        <dbReference type="Rhea" id="RHEA:42924"/>
        <dbReference type="Rhea" id="RHEA-COMP:10285"/>
        <dbReference type="Rhea" id="RHEA-COMP:10286"/>
        <dbReference type="ChEBI" id="CHEBI:15378"/>
        <dbReference type="ChEBI" id="CHEBI:57856"/>
        <dbReference type="ChEBI" id="CHEBI:59789"/>
        <dbReference type="ChEBI" id="CHEBI:74495"/>
        <dbReference type="ChEBI" id="CHEBI:82748"/>
        <dbReference type="EC" id="2.1.1.198"/>
    </reaction>
</comment>
<dbReference type="InterPro" id="IPR014777">
    <property type="entry name" value="4pyrrole_Mease_sub1"/>
</dbReference>
<dbReference type="InterPro" id="IPR014776">
    <property type="entry name" value="4pyrrole_Mease_sub2"/>
</dbReference>
<reference evidence="8 9" key="1">
    <citation type="submission" date="2017-03" db="EMBL/GenBank/DDBJ databases">
        <title>Genome sequence of Geothermobacter sp. EPR-M, Deep-Sea Iron Reducer.</title>
        <authorList>
            <person name="Tully B."/>
            <person name="Savalia P."/>
            <person name="Abuyen K."/>
            <person name="Baughan C."/>
            <person name="Romero E."/>
            <person name="Ronkowski C."/>
            <person name="Torres B."/>
            <person name="Tremblay J."/>
            <person name="Trujillo A."/>
            <person name="Tyler M."/>
            <person name="Perez-Rodriguez I."/>
            <person name="Amend J."/>
        </authorList>
    </citation>
    <scope>NUCLEOTIDE SEQUENCE [LARGE SCALE GENOMIC DNA]</scope>
    <source>
        <strain evidence="8 9">EPR-M</strain>
    </source>
</reference>
<comment type="function">
    <text evidence="6">Catalyzes the 2'-O-methylation of the ribose of cytidine 1402 (C1402) in 16S rRNA.</text>
</comment>
<comment type="similarity">
    <text evidence="6">Belongs to the methyltransferase superfamily. RsmI family.</text>
</comment>
<comment type="subcellular location">
    <subcellularLocation>
        <location evidence="6">Cytoplasm</location>
    </subcellularLocation>
</comment>
<keyword evidence="2 6" id="KW-0698">rRNA processing</keyword>
<evidence type="ECO:0000313" key="8">
    <source>
        <dbReference type="EMBL" id="ORJ62454.1"/>
    </source>
</evidence>
<dbReference type="Gene3D" id="3.40.1010.10">
    <property type="entry name" value="Cobalt-precorrin-4 Transmethylase, Domain 1"/>
    <property type="match status" value="1"/>
</dbReference>
<feature type="domain" description="Tetrapyrrole methylase" evidence="7">
    <location>
        <begin position="16"/>
        <end position="216"/>
    </location>
</feature>
<dbReference type="PIRSF" id="PIRSF005917">
    <property type="entry name" value="MTase_YraL"/>
    <property type="match status" value="1"/>
</dbReference>
<dbReference type="NCBIfam" id="TIGR00096">
    <property type="entry name" value="16S rRNA (cytidine(1402)-2'-O)-methyltransferase"/>
    <property type="match status" value="1"/>
</dbReference>
<dbReference type="EMBL" id="NAAD01000003">
    <property type="protein sequence ID" value="ORJ62454.1"/>
    <property type="molecule type" value="Genomic_DNA"/>
</dbReference>
<keyword evidence="4 6" id="KW-0808">Transferase</keyword>
<dbReference type="EC" id="2.1.1.198" evidence="6"/>
<dbReference type="Gene3D" id="3.30.950.10">
    <property type="entry name" value="Methyltransferase, Cobalt-precorrin-4 Transmethylase, Domain 2"/>
    <property type="match status" value="1"/>
</dbReference>
<keyword evidence="1 6" id="KW-0963">Cytoplasm</keyword>
<organism evidence="8 9">
    <name type="scientific">Geothermobacter hydrogeniphilus</name>
    <dbReference type="NCBI Taxonomy" id="1969733"/>
    <lineage>
        <taxon>Bacteria</taxon>
        <taxon>Pseudomonadati</taxon>
        <taxon>Thermodesulfobacteriota</taxon>
        <taxon>Desulfuromonadia</taxon>
        <taxon>Desulfuromonadales</taxon>
        <taxon>Geothermobacteraceae</taxon>
        <taxon>Geothermobacter</taxon>
    </lineage>
</organism>
<dbReference type="InterPro" id="IPR008189">
    <property type="entry name" value="rRNA_ssu_MeTfrase_I"/>
</dbReference>
<dbReference type="GO" id="GO:0005737">
    <property type="term" value="C:cytoplasm"/>
    <property type="evidence" value="ECO:0007669"/>
    <property type="project" value="UniProtKB-SubCell"/>
</dbReference>
<dbReference type="InterPro" id="IPR000878">
    <property type="entry name" value="4pyrrol_Mease"/>
</dbReference>
<dbReference type="InterPro" id="IPR018063">
    <property type="entry name" value="SAM_MeTrfase_RsmI_CS"/>
</dbReference>
<evidence type="ECO:0000256" key="2">
    <source>
        <dbReference type="ARBA" id="ARBA00022552"/>
    </source>
</evidence>
<dbReference type="CDD" id="cd11648">
    <property type="entry name" value="RsmI"/>
    <property type="match status" value="1"/>
</dbReference>
<evidence type="ECO:0000256" key="1">
    <source>
        <dbReference type="ARBA" id="ARBA00022490"/>
    </source>
</evidence>
<keyword evidence="5 6" id="KW-0949">S-adenosyl-L-methionine</keyword>
<dbReference type="AlphaFoldDB" id="A0A1X0YBT1"/>
<dbReference type="PANTHER" id="PTHR46111">
    <property type="entry name" value="RIBOSOMAL RNA SMALL SUBUNIT METHYLTRANSFERASE I"/>
    <property type="match status" value="1"/>
</dbReference>
<evidence type="ECO:0000259" key="7">
    <source>
        <dbReference type="Pfam" id="PF00590"/>
    </source>
</evidence>
<gene>
    <name evidence="6" type="primary">rsmI</name>
    <name evidence="8" type="ORF">B5V00_03985</name>
</gene>
<keyword evidence="3 6" id="KW-0489">Methyltransferase</keyword>
<name>A0A1X0YBT1_9BACT</name>
<dbReference type="FunFam" id="3.30.950.10:FF:000002">
    <property type="entry name" value="Ribosomal RNA small subunit methyltransferase I"/>
    <property type="match status" value="1"/>
</dbReference>
<evidence type="ECO:0000313" key="9">
    <source>
        <dbReference type="Proteomes" id="UP000193136"/>
    </source>
</evidence>
<dbReference type="InterPro" id="IPR035996">
    <property type="entry name" value="4pyrrol_Methylase_sf"/>
</dbReference>
<sequence length="284" mass="31226">MASHFSLEPLASNLFMLYLVATPIGNLEDMTFRAVRVLKEVDLIACEDTRHSRKLLQHYGISTRLTSFFEHNERDKGEKLLVELRAGKDIALISDAGTPAISDPGYRLVRRCHEAGIGVSIVPGPQAAVSSLAVSGLPTDRFAFEGFLPARSGARRDRLTALLSEERTLVFYESPHRLAATLADLAGLCPQREVVVVRELTKLHEEICRGSAGELAERWRAEKVRGEVVLLLAPAEPVEPELDLDTVLRAALEAGEPMKEISRKLAKVYGMSGSEVYARALALK</sequence>
<dbReference type="GO" id="GO:0070677">
    <property type="term" value="F:rRNA (cytosine-2'-O-)-methyltransferase activity"/>
    <property type="evidence" value="ECO:0007669"/>
    <property type="project" value="UniProtKB-UniRule"/>
</dbReference>
<protein>
    <recommendedName>
        <fullName evidence="6">Ribosomal RNA small subunit methyltransferase I</fullName>
        <ecNumber evidence="6">2.1.1.198</ecNumber>
    </recommendedName>
    <alternativeName>
        <fullName evidence="6">16S rRNA 2'-O-ribose C1402 methyltransferase</fullName>
    </alternativeName>
    <alternativeName>
        <fullName evidence="6">rRNA (cytidine-2'-O-)-methyltransferase RsmI</fullName>
    </alternativeName>
</protein>
<comment type="caution">
    <text evidence="8">The sequence shown here is derived from an EMBL/GenBank/DDBJ whole genome shotgun (WGS) entry which is preliminary data.</text>
</comment>
<dbReference type="Proteomes" id="UP000193136">
    <property type="component" value="Unassembled WGS sequence"/>
</dbReference>
<dbReference type="SUPFAM" id="SSF53790">
    <property type="entry name" value="Tetrapyrrole methylase"/>
    <property type="match status" value="1"/>
</dbReference>
<accession>A0A1X0YBT1</accession>
<dbReference type="PROSITE" id="PS01296">
    <property type="entry name" value="RSMI"/>
    <property type="match status" value="1"/>
</dbReference>
<keyword evidence="9" id="KW-1185">Reference proteome</keyword>
<dbReference type="Pfam" id="PF00590">
    <property type="entry name" value="TP_methylase"/>
    <property type="match status" value="1"/>
</dbReference>
<evidence type="ECO:0000256" key="4">
    <source>
        <dbReference type="ARBA" id="ARBA00022679"/>
    </source>
</evidence>